<comment type="caution">
    <text evidence="12">The sequence shown here is derived from an EMBL/GenBank/DDBJ whole genome shotgun (WGS) entry which is preliminary data.</text>
</comment>
<dbReference type="PANTHER" id="PTHR42853">
    <property type="entry name" value="ACETYL-COENZYME A CARBOXYLASE CARBOXYL TRANSFERASE SUBUNIT ALPHA"/>
    <property type="match status" value="1"/>
</dbReference>
<dbReference type="PANTHER" id="PTHR42853:SF3">
    <property type="entry name" value="ACETYL-COENZYME A CARBOXYLASE CARBOXYL TRANSFERASE SUBUNIT ALPHA, CHLOROPLASTIC"/>
    <property type="match status" value="1"/>
</dbReference>
<dbReference type="RefSeq" id="WP_008475901.1">
    <property type="nucleotide sequence ID" value="NZ_CAGS01000098.1"/>
</dbReference>
<comment type="function">
    <text evidence="10">Component of the acetyl coenzyme A carboxylase (ACC) complex. First, biotin carboxylase catalyzes the carboxylation of biotin on its carrier protein (BCCP) and then the CO(2) group is transferred by the carboxyltransferase to acetyl-CoA to form malonyl-CoA.</text>
</comment>
<comment type="similarity">
    <text evidence="10">Belongs to the AccA family.</text>
</comment>
<name>I4EEJ8_9BACT</name>
<accession>I4EEJ8</accession>
<dbReference type="PRINTS" id="PR01069">
    <property type="entry name" value="ACCCTRFRASEA"/>
</dbReference>
<dbReference type="NCBIfam" id="TIGR00513">
    <property type="entry name" value="accA"/>
    <property type="match status" value="1"/>
</dbReference>
<organism evidence="12 13">
    <name type="scientific">Nitrolancea hollandica Lb</name>
    <dbReference type="NCBI Taxonomy" id="1129897"/>
    <lineage>
        <taxon>Bacteria</taxon>
        <taxon>Pseudomonadati</taxon>
        <taxon>Thermomicrobiota</taxon>
        <taxon>Thermomicrobia</taxon>
        <taxon>Sphaerobacterales</taxon>
        <taxon>Sphaerobacterineae</taxon>
        <taxon>Sphaerobacteraceae</taxon>
        <taxon>Nitrolancea</taxon>
    </lineage>
</organism>
<comment type="pathway">
    <text evidence="1 10">Lipid metabolism; malonyl-CoA biosynthesis; malonyl-CoA from acetyl-CoA: step 1/1.</text>
</comment>
<dbReference type="GO" id="GO:0016743">
    <property type="term" value="F:carboxyl- or carbamoyltransferase activity"/>
    <property type="evidence" value="ECO:0007669"/>
    <property type="project" value="UniProtKB-UniRule"/>
</dbReference>
<evidence type="ECO:0000256" key="5">
    <source>
        <dbReference type="ARBA" id="ARBA00022832"/>
    </source>
</evidence>
<dbReference type="SUPFAM" id="SSF52096">
    <property type="entry name" value="ClpP/crotonase"/>
    <property type="match status" value="1"/>
</dbReference>
<dbReference type="OrthoDB" id="9808023at2"/>
<sequence length="300" mass="32280">MSETLSAWDRVLLARNAARPHTLDYINELISDFVELHGDRHFGEDQALVAGIGSFRGRTVMVMGHQKGTNTRENLDRNFGMPRPEGYRKALRLMRHAEKFGMPILSFIDTPAADPTLGSEERGQAVAIAENLLALASLPVPTIAVVIGEGGSGGALAIGVADRILMLENAVYAVASPEACATILWKNAAEAPSAAAILRLTAADLHGFGIADEVIPEPVPAHQQAQAVIQRVGDAVARHLDELLATVADPCRGVQALLDARYKKYRHIGRWVENQEARVQLNGAAGKRQKPSQVANQRGA</sequence>
<comment type="subunit">
    <text evidence="10">Acetyl-CoA carboxylase is a heterohexamer composed of biotin carboxyl carrier protein (AccB), biotin carboxylase (AccC) and two subunits each of ACCase subunit alpha (AccA) and ACCase subunit beta (AccD).</text>
</comment>
<dbReference type="NCBIfam" id="NF041504">
    <property type="entry name" value="AccA_sub"/>
    <property type="match status" value="1"/>
</dbReference>
<dbReference type="InterPro" id="IPR001095">
    <property type="entry name" value="Acetyl_CoA_COase_a_su"/>
</dbReference>
<evidence type="ECO:0000313" key="12">
    <source>
        <dbReference type="EMBL" id="CCF83110.1"/>
    </source>
</evidence>
<evidence type="ECO:0000256" key="7">
    <source>
        <dbReference type="ARBA" id="ARBA00023098"/>
    </source>
</evidence>
<dbReference type="GO" id="GO:0005524">
    <property type="term" value="F:ATP binding"/>
    <property type="evidence" value="ECO:0007669"/>
    <property type="project" value="UniProtKB-KW"/>
</dbReference>
<feature type="domain" description="CoA carboxyltransferase C-terminal" evidence="11">
    <location>
        <begin position="1"/>
        <end position="242"/>
    </location>
</feature>
<dbReference type="EC" id="2.1.3.15" evidence="10"/>
<keyword evidence="10" id="KW-0963">Cytoplasm</keyword>
<keyword evidence="12" id="KW-0436">Ligase</keyword>
<dbReference type="GO" id="GO:0003989">
    <property type="term" value="F:acetyl-CoA carboxylase activity"/>
    <property type="evidence" value="ECO:0007669"/>
    <property type="project" value="InterPro"/>
</dbReference>
<evidence type="ECO:0000259" key="11">
    <source>
        <dbReference type="PROSITE" id="PS50989"/>
    </source>
</evidence>
<keyword evidence="5 10" id="KW-0276">Fatty acid metabolism</keyword>
<evidence type="ECO:0000313" key="13">
    <source>
        <dbReference type="Proteomes" id="UP000004221"/>
    </source>
</evidence>
<evidence type="ECO:0000256" key="4">
    <source>
        <dbReference type="ARBA" id="ARBA00022741"/>
    </source>
</evidence>
<evidence type="ECO:0000256" key="10">
    <source>
        <dbReference type="HAMAP-Rule" id="MF_00823"/>
    </source>
</evidence>
<evidence type="ECO:0000256" key="9">
    <source>
        <dbReference type="ARBA" id="ARBA00049152"/>
    </source>
</evidence>
<comment type="subcellular location">
    <subcellularLocation>
        <location evidence="10">Cytoplasm</location>
    </subcellularLocation>
</comment>
<dbReference type="InterPro" id="IPR011763">
    <property type="entry name" value="COA_CT_C"/>
</dbReference>
<comment type="catalytic activity">
    <reaction evidence="9 10">
        <text>N(6)-carboxybiotinyl-L-lysyl-[protein] + acetyl-CoA = N(6)-biotinyl-L-lysyl-[protein] + malonyl-CoA</text>
        <dbReference type="Rhea" id="RHEA:54728"/>
        <dbReference type="Rhea" id="RHEA-COMP:10505"/>
        <dbReference type="Rhea" id="RHEA-COMP:10506"/>
        <dbReference type="ChEBI" id="CHEBI:57288"/>
        <dbReference type="ChEBI" id="CHEBI:57384"/>
        <dbReference type="ChEBI" id="CHEBI:83144"/>
        <dbReference type="ChEBI" id="CHEBI:83145"/>
        <dbReference type="EC" id="2.1.3.15"/>
    </reaction>
</comment>
<dbReference type="AlphaFoldDB" id="I4EEJ8"/>
<gene>
    <name evidence="10 12" type="primary">accA</name>
    <name evidence="12" type="ORF">NITHO_1870002</name>
</gene>
<evidence type="ECO:0000256" key="6">
    <source>
        <dbReference type="ARBA" id="ARBA00022840"/>
    </source>
</evidence>
<keyword evidence="8 10" id="KW-0275">Fatty acid biosynthesis</keyword>
<evidence type="ECO:0000256" key="2">
    <source>
        <dbReference type="ARBA" id="ARBA00022516"/>
    </source>
</evidence>
<dbReference type="GO" id="GO:0006633">
    <property type="term" value="P:fatty acid biosynthetic process"/>
    <property type="evidence" value="ECO:0007669"/>
    <property type="project" value="UniProtKB-KW"/>
</dbReference>
<dbReference type="Pfam" id="PF03255">
    <property type="entry name" value="ACCA"/>
    <property type="match status" value="1"/>
</dbReference>
<evidence type="ECO:0000256" key="1">
    <source>
        <dbReference type="ARBA" id="ARBA00004956"/>
    </source>
</evidence>
<dbReference type="GO" id="GO:2001295">
    <property type="term" value="P:malonyl-CoA biosynthetic process"/>
    <property type="evidence" value="ECO:0007669"/>
    <property type="project" value="UniProtKB-UniRule"/>
</dbReference>
<keyword evidence="7 10" id="KW-0443">Lipid metabolism</keyword>
<dbReference type="PROSITE" id="PS50989">
    <property type="entry name" value="COA_CT_CTER"/>
    <property type="match status" value="1"/>
</dbReference>
<dbReference type="UniPathway" id="UPA00655">
    <property type="reaction ID" value="UER00711"/>
</dbReference>
<reference evidence="12 13" key="1">
    <citation type="journal article" date="2012" name="ISME J.">
        <title>Nitrification expanded: discovery, physiology and genomics of a nitrite-oxidizing bacterium from the phylum Chloroflexi.</title>
        <authorList>
            <person name="Sorokin D.Y."/>
            <person name="Lucker S."/>
            <person name="Vejmelkova D."/>
            <person name="Kostrikina N.A."/>
            <person name="Kleerebezem R."/>
            <person name="Rijpstra W.I."/>
            <person name="Damste J.S."/>
            <person name="Le Paslier D."/>
            <person name="Muyzer G."/>
            <person name="Wagner M."/>
            <person name="van Loosdrecht M.C."/>
            <person name="Daims H."/>
        </authorList>
    </citation>
    <scope>NUCLEOTIDE SEQUENCE [LARGE SCALE GENOMIC DNA]</scope>
    <source>
        <strain evidence="13">none</strain>
    </source>
</reference>
<dbReference type="Proteomes" id="UP000004221">
    <property type="component" value="Unassembled WGS sequence"/>
</dbReference>
<dbReference type="Gene3D" id="3.90.226.10">
    <property type="entry name" value="2-enoyl-CoA Hydratase, Chain A, domain 1"/>
    <property type="match status" value="1"/>
</dbReference>
<protein>
    <recommendedName>
        <fullName evidence="10">Acetyl-coenzyme A carboxylase carboxyl transferase subunit alpha</fullName>
        <shortName evidence="10">ACCase subunit alpha</shortName>
        <shortName evidence="10">Acetyl-CoA carboxylase carboxyltransferase subunit alpha</shortName>
        <ecNumber evidence="10">2.1.3.15</ecNumber>
    </recommendedName>
</protein>
<evidence type="ECO:0000256" key="3">
    <source>
        <dbReference type="ARBA" id="ARBA00022679"/>
    </source>
</evidence>
<keyword evidence="2 10" id="KW-0444">Lipid biosynthesis</keyword>
<dbReference type="GO" id="GO:0009317">
    <property type="term" value="C:acetyl-CoA carboxylase complex"/>
    <property type="evidence" value="ECO:0007669"/>
    <property type="project" value="InterPro"/>
</dbReference>
<dbReference type="NCBIfam" id="NF004344">
    <property type="entry name" value="PRK05724.1"/>
    <property type="match status" value="1"/>
</dbReference>
<keyword evidence="4 10" id="KW-0547">Nucleotide-binding</keyword>
<keyword evidence="13" id="KW-1185">Reference proteome</keyword>
<keyword evidence="3 10" id="KW-0808">Transferase</keyword>
<dbReference type="EMBL" id="CAGS01000098">
    <property type="protein sequence ID" value="CCF83110.1"/>
    <property type="molecule type" value="Genomic_DNA"/>
</dbReference>
<evidence type="ECO:0000256" key="8">
    <source>
        <dbReference type="ARBA" id="ARBA00023160"/>
    </source>
</evidence>
<proteinExistence type="inferred from homology"/>
<keyword evidence="6 10" id="KW-0067">ATP-binding</keyword>
<dbReference type="HAMAP" id="MF_00823">
    <property type="entry name" value="AcetylCoA_CT_alpha"/>
    <property type="match status" value="1"/>
</dbReference>
<dbReference type="InterPro" id="IPR029045">
    <property type="entry name" value="ClpP/crotonase-like_dom_sf"/>
</dbReference>